<dbReference type="Gene3D" id="3.40.50.300">
    <property type="entry name" value="P-loop containing nucleotide triphosphate hydrolases"/>
    <property type="match status" value="2"/>
</dbReference>
<dbReference type="Proteomes" id="UP000077002">
    <property type="component" value="Unassembled WGS sequence"/>
</dbReference>
<feature type="transmembrane region" description="Helical" evidence="9">
    <location>
        <begin position="55"/>
        <end position="79"/>
    </location>
</feature>
<dbReference type="InterPro" id="IPR003439">
    <property type="entry name" value="ABC_transporter-like_ATP-bd"/>
</dbReference>
<dbReference type="GO" id="GO:0015421">
    <property type="term" value="F:ABC-type oligopeptide transporter activity"/>
    <property type="evidence" value="ECO:0007669"/>
    <property type="project" value="TreeGrafter"/>
</dbReference>
<evidence type="ECO:0000256" key="3">
    <source>
        <dbReference type="ARBA" id="ARBA00022692"/>
    </source>
</evidence>
<keyword evidence="13" id="KW-1185">Reference proteome</keyword>
<dbReference type="GeneID" id="34601155"/>
<evidence type="ECO:0000259" key="11">
    <source>
        <dbReference type="PROSITE" id="PS50929"/>
    </source>
</evidence>
<feature type="transmembrane region" description="Helical" evidence="9">
    <location>
        <begin position="743"/>
        <end position="767"/>
    </location>
</feature>
<evidence type="ECO:0000313" key="13">
    <source>
        <dbReference type="Proteomes" id="UP000077002"/>
    </source>
</evidence>
<feature type="transmembrane region" description="Helical" evidence="9">
    <location>
        <begin position="864"/>
        <end position="886"/>
    </location>
</feature>
<sequence length="1336" mass="146824">MREQGPPGRQRIAPHAATSNDFPPEGTINRSLELERVATFKDYLRIFTYATTWDITVYIVGVLAAVCAGVTTPLMSVLFGRFASKFTDFESGNNTQNGEAFGDDIDQLCLYVFALFLVRFVLGAIHKFAFRMIGLRLSAAIRLHYLTQLLGQSVHVLDSLPPGHAIGTITASSNTLQLGVSEKLGIVVEYTSLIIAGLVVALVWNWELALVTMSGFVAIVLIVSTLTPMTVKGQARQAKSESQAATIASEAFSSIRMIMACSAQRQIVDKYGVLVEEARKHAQATSPLTSAQFALTFFGVFGTVALTFWYGTLMFTKNRLDSVGVITVVLLTLTTIFFSLNRVSEPIQAIGKATLAACEFFSVIDTPLPVRGWLREPEVSAAEDIVFDKVTFAYPSRPHIKTLDHLDLRIKAGKITAIVGPSGSGKSTIVGLIERWYTLRQQHAIAKTTQYERDKNKKAQEGDGDNVELTMIKDPENEPPVTLQGEVRTCGHLLDDIDVEWWRSHIGLVQQEPFLFNDTIYNNVALGLIASPLDSEPEERKRQLVKDACQQAFADEFIDKLPHGYDTKIGDAGARLSGGQRQRIAIARSIVKKPSILILDEATSAIDVRGEQIVQAALDKAAKGRTTIIIAHRLSTIKNADHIVVLSRGRVVESGTHETLVSVEGGVYSRLVCTQAISLKDSAQEGIESEFETEVAGILTHETTRLDSEYGGSVGEYDKKGHRRSRGFFGSFGRFFYESKTHWGIIAFSIVTSAAAGTAQPLYAWLFSRSIDLFKYQDNHSRLMTEVDFLAGMWTVFAVSAAIVYFLTFTSAGRVASFIRAKYQTQYFESLIFQRAAYFDEDGHSHGTLVSRVRDDPSKLEQMLGTNIAQVCIAIGNIIGGVVMALSYNWRLALVSMGAVMPVCIFSGYIRFRYELLFEKMNDAVFAESSQFASEAVGAFRTVTSLNLEGSILSRFEKLCNDHVLAAFKKARWVSIILGFADSATLGCQALIFYYGGRLLEHGEIGILGFFVCLMAMMNAAEGFGQSLSFGPNAAQATAASNRMLDARETRLREQPEKNDIPDTEGGIKIEFRDVRLRYPSRKMPVLDALNMTIEKGQFAALVGSSGCGKTSVISLLERFYVPEKGQILFNGKDISDVDVDTYRKHLSLVAQEPLLVQGQHSSHSQLYSSALTPTGTIRDNVLLGIDPSTITEEQLHTACRDALIHDFAESLPEGYNTDIGSRGVALSGGQKQRISIARALIRNPKVLLLDEATSSLDSENEKLVQAAFERAAKGRTMIAVAHRLATVQNADVIFVLGEGGRLLEKGSHTELIRKRGVYHQMCQSQALATMVLPKT</sequence>
<comment type="caution">
    <text evidence="12">The sequence shown here is derived from an EMBL/GenBank/DDBJ whole genome shotgun (WGS) entry which is preliminary data.</text>
</comment>
<dbReference type="GO" id="GO:0005524">
    <property type="term" value="F:ATP binding"/>
    <property type="evidence" value="ECO:0007669"/>
    <property type="project" value="UniProtKB-KW"/>
</dbReference>
<evidence type="ECO:0000256" key="5">
    <source>
        <dbReference type="ARBA" id="ARBA00022840"/>
    </source>
</evidence>
<feature type="transmembrane region" description="Helical" evidence="9">
    <location>
        <begin position="892"/>
        <end position="912"/>
    </location>
</feature>
<keyword evidence="4" id="KW-0547">Nucleotide-binding</keyword>
<dbReference type="GO" id="GO:0005743">
    <property type="term" value="C:mitochondrial inner membrane"/>
    <property type="evidence" value="ECO:0007669"/>
    <property type="project" value="TreeGrafter"/>
</dbReference>
<dbReference type="SMART" id="SM00382">
    <property type="entry name" value="AAA"/>
    <property type="match status" value="2"/>
</dbReference>
<evidence type="ECO:0000313" key="12">
    <source>
        <dbReference type="EMBL" id="OAG39717.1"/>
    </source>
</evidence>
<evidence type="ECO:0000256" key="9">
    <source>
        <dbReference type="SAM" id="Phobius"/>
    </source>
</evidence>
<dbReference type="SUPFAM" id="SSF52540">
    <property type="entry name" value="P-loop containing nucleoside triphosphate hydrolases"/>
    <property type="match status" value="3"/>
</dbReference>
<keyword evidence="6 9" id="KW-1133">Transmembrane helix</keyword>
<feature type="transmembrane region" description="Helical" evidence="9">
    <location>
        <begin position="787"/>
        <end position="807"/>
    </location>
</feature>
<evidence type="ECO:0000256" key="2">
    <source>
        <dbReference type="ARBA" id="ARBA00007577"/>
    </source>
</evidence>
<dbReference type="CDD" id="cd18577">
    <property type="entry name" value="ABC_6TM_Pgp_ABCB1_D1_like"/>
    <property type="match status" value="1"/>
</dbReference>
<comment type="similarity">
    <text evidence="2">Belongs to the ABC transporter superfamily. ABCB family. Multidrug resistance exporter (TC 3.A.1.201) subfamily.</text>
</comment>
<feature type="transmembrane region" description="Helical" evidence="9">
    <location>
        <begin position="210"/>
        <end position="231"/>
    </location>
</feature>
<dbReference type="EMBL" id="LVKK01000040">
    <property type="protein sequence ID" value="OAG39717.1"/>
    <property type="molecule type" value="Genomic_DNA"/>
</dbReference>
<comment type="subcellular location">
    <subcellularLocation>
        <location evidence="1">Membrane</location>
        <topology evidence="1">Multi-pass membrane protein</topology>
    </subcellularLocation>
</comment>
<evidence type="ECO:0000256" key="1">
    <source>
        <dbReference type="ARBA" id="ARBA00004141"/>
    </source>
</evidence>
<dbReference type="Pfam" id="PF00664">
    <property type="entry name" value="ABC_membrane"/>
    <property type="match status" value="2"/>
</dbReference>
<feature type="transmembrane region" description="Helical" evidence="9">
    <location>
        <begin position="184"/>
        <end position="204"/>
    </location>
</feature>
<feature type="transmembrane region" description="Helical" evidence="9">
    <location>
        <begin position="110"/>
        <end position="130"/>
    </location>
</feature>
<evidence type="ECO:0000256" key="6">
    <source>
        <dbReference type="ARBA" id="ARBA00022989"/>
    </source>
</evidence>
<keyword evidence="7 9" id="KW-0472">Membrane</keyword>
<keyword evidence="3 9" id="KW-0812">Transmembrane</keyword>
<organism evidence="12 13">
    <name type="scientific">Fonsecaea monophora</name>
    <dbReference type="NCBI Taxonomy" id="254056"/>
    <lineage>
        <taxon>Eukaryota</taxon>
        <taxon>Fungi</taxon>
        <taxon>Dikarya</taxon>
        <taxon>Ascomycota</taxon>
        <taxon>Pezizomycotina</taxon>
        <taxon>Eurotiomycetes</taxon>
        <taxon>Chaetothyriomycetidae</taxon>
        <taxon>Chaetothyriales</taxon>
        <taxon>Herpotrichiellaceae</taxon>
        <taxon>Fonsecaea</taxon>
    </lineage>
</organism>
<dbReference type="PANTHER" id="PTHR43394">
    <property type="entry name" value="ATP-DEPENDENT PERMEASE MDL1, MITOCHONDRIAL"/>
    <property type="match status" value="1"/>
</dbReference>
<dbReference type="InterPro" id="IPR003593">
    <property type="entry name" value="AAA+_ATPase"/>
</dbReference>
<dbReference type="PROSITE" id="PS50929">
    <property type="entry name" value="ABC_TM1F"/>
    <property type="match status" value="2"/>
</dbReference>
<dbReference type="PROSITE" id="PS00211">
    <property type="entry name" value="ABC_TRANSPORTER_1"/>
    <property type="match status" value="2"/>
</dbReference>
<dbReference type="CDD" id="cd18578">
    <property type="entry name" value="ABC_6TM_Pgp_ABCB1_D2_like"/>
    <property type="match status" value="1"/>
</dbReference>
<dbReference type="OrthoDB" id="6500128at2759"/>
<feature type="transmembrane region" description="Helical" evidence="9">
    <location>
        <begin position="288"/>
        <end position="310"/>
    </location>
</feature>
<name>A0A177F689_9EURO</name>
<protein>
    <submittedName>
        <fullName evidence="12">Uncharacterized protein</fullName>
    </submittedName>
</protein>
<dbReference type="RefSeq" id="XP_022511669.1">
    <property type="nucleotide sequence ID" value="XM_022655957.1"/>
</dbReference>
<feature type="domain" description="ABC transmembrane type-1" evidence="11">
    <location>
        <begin position="747"/>
        <end position="1036"/>
    </location>
</feature>
<dbReference type="InterPro" id="IPR017871">
    <property type="entry name" value="ABC_transporter-like_CS"/>
</dbReference>
<accession>A0A177F689</accession>
<dbReference type="Gene3D" id="1.20.1560.10">
    <property type="entry name" value="ABC transporter type 1, transmembrane domain"/>
    <property type="match status" value="1"/>
</dbReference>
<dbReference type="FunFam" id="3.40.50.300:FF:000913">
    <property type="entry name" value="ABC multidrug transporter SitT"/>
    <property type="match status" value="1"/>
</dbReference>
<dbReference type="PROSITE" id="PS50893">
    <property type="entry name" value="ABC_TRANSPORTER_2"/>
    <property type="match status" value="2"/>
</dbReference>
<proteinExistence type="inferred from homology"/>
<dbReference type="GO" id="GO:0090374">
    <property type="term" value="P:oligopeptide export from mitochondrion"/>
    <property type="evidence" value="ECO:0007669"/>
    <property type="project" value="TreeGrafter"/>
</dbReference>
<feature type="domain" description="ABC transporter" evidence="10">
    <location>
        <begin position="385"/>
        <end position="673"/>
    </location>
</feature>
<feature type="transmembrane region" description="Helical" evidence="9">
    <location>
        <begin position="322"/>
        <end position="340"/>
    </location>
</feature>
<dbReference type="SUPFAM" id="SSF90123">
    <property type="entry name" value="ABC transporter transmembrane region"/>
    <property type="match status" value="2"/>
</dbReference>
<feature type="transmembrane region" description="Helical" evidence="9">
    <location>
        <begin position="973"/>
        <end position="996"/>
    </location>
</feature>
<evidence type="ECO:0000259" key="10">
    <source>
        <dbReference type="PROSITE" id="PS50893"/>
    </source>
</evidence>
<feature type="region of interest" description="Disordered" evidence="8">
    <location>
        <begin position="1"/>
        <end position="26"/>
    </location>
</feature>
<keyword evidence="5" id="KW-0067">ATP-binding</keyword>
<dbReference type="InterPro" id="IPR027417">
    <property type="entry name" value="P-loop_NTPase"/>
</dbReference>
<dbReference type="InterPro" id="IPR036640">
    <property type="entry name" value="ABC1_TM_sf"/>
</dbReference>
<evidence type="ECO:0000256" key="4">
    <source>
        <dbReference type="ARBA" id="ARBA00022741"/>
    </source>
</evidence>
<dbReference type="Pfam" id="PF00005">
    <property type="entry name" value="ABC_tran"/>
    <property type="match status" value="2"/>
</dbReference>
<gene>
    <name evidence="12" type="ORF">AYO21_05992</name>
</gene>
<dbReference type="GO" id="GO:0016887">
    <property type="term" value="F:ATP hydrolysis activity"/>
    <property type="evidence" value="ECO:0007669"/>
    <property type="project" value="InterPro"/>
</dbReference>
<evidence type="ECO:0000256" key="7">
    <source>
        <dbReference type="ARBA" id="ARBA00023136"/>
    </source>
</evidence>
<dbReference type="InterPro" id="IPR039421">
    <property type="entry name" value="Type_1_exporter"/>
</dbReference>
<reference evidence="12 13" key="1">
    <citation type="submission" date="2016-03" db="EMBL/GenBank/DDBJ databases">
        <title>Draft genome sequence of the Fonsecaea monophora CBS 269.37.</title>
        <authorList>
            <person name="Bombassaro A."/>
            <person name="Vinicius W.A."/>
            <person name="De Hoog S."/>
            <person name="Sun J."/>
            <person name="Souza E.M."/>
            <person name="Raittz R.T."/>
            <person name="Costa F."/>
            <person name="Leao A.C."/>
            <person name="Tadra-Sfeir M.Z."/>
            <person name="Baura V."/>
            <person name="Balsanelli E."/>
            <person name="Pedrosa F.O."/>
            <person name="Moreno L.F."/>
            <person name="Steffens M.B."/>
            <person name="Xi L."/>
            <person name="Bocca A.L."/>
            <person name="Felipe M.S."/>
            <person name="Teixeira M."/>
            <person name="Telles Filho F.Q."/>
            <person name="Azevedo C.M."/>
            <person name="Gomes R."/>
            <person name="Vicente V.A."/>
        </authorList>
    </citation>
    <scope>NUCLEOTIDE SEQUENCE [LARGE SCALE GENOMIC DNA]</scope>
    <source>
        <strain evidence="12 13">CBS 269.37</strain>
    </source>
</reference>
<dbReference type="InterPro" id="IPR011527">
    <property type="entry name" value="ABC1_TM_dom"/>
</dbReference>
<evidence type="ECO:0000256" key="8">
    <source>
        <dbReference type="SAM" id="MobiDB-lite"/>
    </source>
</evidence>
<feature type="domain" description="ABC transporter" evidence="10">
    <location>
        <begin position="1070"/>
        <end position="1325"/>
    </location>
</feature>
<dbReference type="PANTHER" id="PTHR43394:SF27">
    <property type="entry name" value="ATP-DEPENDENT TRANSLOCASE ABCB1-LIKE"/>
    <property type="match status" value="1"/>
</dbReference>
<feature type="domain" description="ABC transmembrane type-1" evidence="11">
    <location>
        <begin position="59"/>
        <end position="352"/>
    </location>
</feature>